<dbReference type="NCBIfam" id="TIGR03920">
    <property type="entry name" value="T7SS_EccD"/>
    <property type="match status" value="1"/>
</dbReference>
<feature type="transmembrane region" description="Helical" evidence="8">
    <location>
        <begin position="279"/>
        <end position="300"/>
    </location>
</feature>
<feature type="transmembrane region" description="Helical" evidence="8">
    <location>
        <begin position="306"/>
        <end position="332"/>
    </location>
</feature>
<evidence type="ECO:0000256" key="7">
    <source>
        <dbReference type="SAM" id="MobiDB-lite"/>
    </source>
</evidence>
<organism evidence="10 11">
    <name type="scientific">Schumannella luteola</name>
    <dbReference type="NCBI Taxonomy" id="472059"/>
    <lineage>
        <taxon>Bacteria</taxon>
        <taxon>Bacillati</taxon>
        <taxon>Actinomycetota</taxon>
        <taxon>Actinomycetes</taxon>
        <taxon>Micrococcales</taxon>
        <taxon>Microbacteriaceae</taxon>
        <taxon>Schumannella</taxon>
    </lineage>
</organism>
<dbReference type="GO" id="GO:0005886">
    <property type="term" value="C:plasma membrane"/>
    <property type="evidence" value="ECO:0007669"/>
    <property type="project" value="UniProtKB-SubCell"/>
</dbReference>
<evidence type="ECO:0000256" key="6">
    <source>
        <dbReference type="ARBA" id="ARBA00023136"/>
    </source>
</evidence>
<feature type="transmembrane region" description="Helical" evidence="8">
    <location>
        <begin position="418"/>
        <end position="436"/>
    </location>
</feature>
<comment type="caution">
    <text evidence="10">The sequence shown here is derived from an EMBL/GenBank/DDBJ whole genome shotgun (WGS) entry which is preliminary data.</text>
</comment>
<feature type="transmembrane region" description="Helical" evidence="8">
    <location>
        <begin position="367"/>
        <end position="384"/>
    </location>
</feature>
<gene>
    <name evidence="10" type="ORF">BJ979_000568</name>
</gene>
<keyword evidence="4 8" id="KW-0812">Transmembrane</keyword>
<evidence type="ECO:0000256" key="4">
    <source>
        <dbReference type="ARBA" id="ARBA00022692"/>
    </source>
</evidence>
<comment type="subcellular location">
    <subcellularLocation>
        <location evidence="1">Cell membrane</location>
        <topology evidence="1">Multi-pass membrane protein</topology>
    </subcellularLocation>
</comment>
<reference evidence="10 11" key="1">
    <citation type="submission" date="2020-07" db="EMBL/GenBank/DDBJ databases">
        <title>Sequencing the genomes of 1000 actinobacteria strains.</title>
        <authorList>
            <person name="Klenk H.-P."/>
        </authorList>
    </citation>
    <scope>NUCLEOTIDE SEQUENCE [LARGE SCALE GENOMIC DNA]</scope>
    <source>
        <strain evidence="10 11">DSM 23141</strain>
    </source>
</reference>
<feature type="transmembrane region" description="Helical" evidence="8">
    <location>
        <begin position="477"/>
        <end position="500"/>
    </location>
</feature>
<feature type="transmembrane region" description="Helical" evidence="8">
    <location>
        <begin position="249"/>
        <end position="272"/>
    </location>
</feature>
<evidence type="ECO:0000259" key="9">
    <source>
        <dbReference type="Pfam" id="PF19053"/>
    </source>
</evidence>
<evidence type="ECO:0000256" key="2">
    <source>
        <dbReference type="ARBA" id="ARBA00006162"/>
    </source>
</evidence>
<dbReference type="Pfam" id="PF19053">
    <property type="entry name" value="EccD"/>
    <property type="match status" value="1"/>
</dbReference>
<evidence type="ECO:0000313" key="11">
    <source>
        <dbReference type="Proteomes" id="UP000553888"/>
    </source>
</evidence>
<dbReference type="Gene3D" id="3.10.20.90">
    <property type="entry name" value="Phosphatidylinositol 3-kinase Catalytic Subunit, Chain A, domain 1"/>
    <property type="match status" value="1"/>
</dbReference>
<protein>
    <submittedName>
        <fullName evidence="10">Type VII secretion integral membrane protein EccD</fullName>
    </submittedName>
</protein>
<dbReference type="Pfam" id="PF08817">
    <property type="entry name" value="YukD"/>
    <property type="match status" value="1"/>
</dbReference>
<keyword evidence="3" id="KW-1003">Cell membrane</keyword>
<evidence type="ECO:0000313" key="10">
    <source>
        <dbReference type="EMBL" id="NYG97942.1"/>
    </source>
</evidence>
<feature type="transmembrane region" description="Helical" evidence="8">
    <location>
        <begin position="196"/>
        <end position="216"/>
    </location>
</feature>
<accession>A0A852Y7T8</accession>
<dbReference type="InterPro" id="IPR024962">
    <property type="entry name" value="YukD-like"/>
</dbReference>
<evidence type="ECO:0000256" key="5">
    <source>
        <dbReference type="ARBA" id="ARBA00022989"/>
    </source>
</evidence>
<name>A0A852Y7T8_9MICO</name>
<dbReference type="RefSeq" id="WP_179564978.1">
    <property type="nucleotide sequence ID" value="NZ_JACBZY010000001.1"/>
</dbReference>
<dbReference type="AlphaFoldDB" id="A0A852Y7T8"/>
<keyword evidence="5 8" id="KW-1133">Transmembrane helix</keyword>
<proteinExistence type="inferred from homology"/>
<dbReference type="InterPro" id="IPR006707">
    <property type="entry name" value="T7SS_EccD"/>
</dbReference>
<feature type="transmembrane region" description="Helical" evidence="8">
    <location>
        <begin position="442"/>
        <end position="465"/>
    </location>
</feature>
<feature type="transmembrane region" description="Helical" evidence="8">
    <location>
        <begin position="223"/>
        <end position="243"/>
    </location>
</feature>
<dbReference type="EMBL" id="JACBZY010000001">
    <property type="protein sequence ID" value="NYG97942.1"/>
    <property type="molecule type" value="Genomic_DNA"/>
</dbReference>
<dbReference type="Proteomes" id="UP000553888">
    <property type="component" value="Unassembled WGS sequence"/>
</dbReference>
<feature type="compositionally biased region" description="Low complexity" evidence="7">
    <location>
        <begin position="22"/>
        <end position="39"/>
    </location>
</feature>
<feature type="region of interest" description="Disordered" evidence="7">
    <location>
        <begin position="1"/>
        <end position="39"/>
    </location>
</feature>
<dbReference type="InterPro" id="IPR044049">
    <property type="entry name" value="EccD_transm"/>
</dbReference>
<comment type="similarity">
    <text evidence="2">Belongs to the EccD/Snm4 family.</text>
</comment>
<evidence type="ECO:0000256" key="3">
    <source>
        <dbReference type="ARBA" id="ARBA00022475"/>
    </source>
</evidence>
<keyword evidence="11" id="KW-1185">Reference proteome</keyword>
<feature type="compositionally biased region" description="Basic and acidic residues" evidence="7">
    <location>
        <begin position="1"/>
        <end position="10"/>
    </location>
</feature>
<feature type="domain" description="EccD-like transmembrane" evidence="9">
    <location>
        <begin position="168"/>
        <end position="505"/>
    </location>
</feature>
<evidence type="ECO:0000256" key="1">
    <source>
        <dbReference type="ARBA" id="ARBA00004651"/>
    </source>
</evidence>
<keyword evidence="6 8" id="KW-0472">Membrane</keyword>
<sequence>MTSLDQRTESGRPAGQGRAPIGQSPAVAGQAVQSQAAPSAGRAVEPAVAAGAGAGDMCRLSVVGPTSRVELAVPSHIPIVELLPTIVGHLDPMLATRGLDHGGWVLQRLGHPPLDEDRGTAAAGLLDGDVLYLRPRTAVLAQAQYDDLVDGVQLVLDARDDSWNPVWTRRAALAAATLACLVSIAVAGTTGTAAPIVAGALALVLLAAGALIGRLWDDVIGSLLIGTGVVGAALAGATTPAALFPGGGATPLAAATAGAAATGIAAGAAAYARGGVRPRLLATTGAAIIVVLGLTVPLVLRLGLPQGAAIVVLLALAVARALPVLAAWIGGLSVDPVPLSSKEFQTGLDAVPADEVERKATVAHQTATALWAAWAVVLCAAISVLALDPGWASTALVVAGSVGVLLQARELHAAVQRGAVIVAAAVPLVVLALAHASRLDTVWQIVIAAALVIVAANACVAALLLPRGRLAPTWGRAGDVLHWVCAIAIPALVLAVVGLYDWIADLV</sequence>
<feature type="transmembrane region" description="Helical" evidence="8">
    <location>
        <begin position="171"/>
        <end position="190"/>
    </location>
</feature>
<evidence type="ECO:0000256" key="8">
    <source>
        <dbReference type="SAM" id="Phobius"/>
    </source>
</evidence>